<organism evidence="3 4">
    <name type="scientific">Pythium insidiosum</name>
    <name type="common">Pythiosis disease agent</name>
    <dbReference type="NCBI Taxonomy" id="114742"/>
    <lineage>
        <taxon>Eukaryota</taxon>
        <taxon>Sar</taxon>
        <taxon>Stramenopiles</taxon>
        <taxon>Oomycota</taxon>
        <taxon>Peronosporomycetes</taxon>
        <taxon>Pythiales</taxon>
        <taxon>Pythiaceae</taxon>
        <taxon>Pythium</taxon>
    </lineage>
</organism>
<protein>
    <recommendedName>
        <fullName evidence="5">Transmembrane protein</fullName>
    </recommendedName>
</protein>
<feature type="transmembrane region" description="Helical" evidence="2">
    <location>
        <begin position="98"/>
        <end position="120"/>
    </location>
</feature>
<feature type="transmembrane region" description="Helical" evidence="2">
    <location>
        <begin position="155"/>
        <end position="171"/>
    </location>
</feature>
<feature type="region of interest" description="Disordered" evidence="1">
    <location>
        <begin position="1"/>
        <end position="25"/>
    </location>
</feature>
<keyword evidence="2" id="KW-0812">Transmembrane</keyword>
<evidence type="ECO:0000256" key="1">
    <source>
        <dbReference type="SAM" id="MobiDB-lite"/>
    </source>
</evidence>
<feature type="compositionally biased region" description="Basic and acidic residues" evidence="1">
    <location>
        <begin position="695"/>
        <end position="727"/>
    </location>
</feature>
<feature type="compositionally biased region" description="Polar residues" evidence="1">
    <location>
        <begin position="1"/>
        <end position="12"/>
    </location>
</feature>
<feature type="transmembrane region" description="Helical" evidence="2">
    <location>
        <begin position="450"/>
        <end position="470"/>
    </location>
</feature>
<feature type="region of interest" description="Disordered" evidence="1">
    <location>
        <begin position="692"/>
        <end position="727"/>
    </location>
</feature>
<feature type="compositionally biased region" description="Low complexity" evidence="1">
    <location>
        <begin position="337"/>
        <end position="351"/>
    </location>
</feature>
<dbReference type="AlphaFoldDB" id="A0AAD5Q8J9"/>
<evidence type="ECO:0000256" key="2">
    <source>
        <dbReference type="SAM" id="Phobius"/>
    </source>
</evidence>
<gene>
    <name evidence="3" type="ORF">P43SY_006928</name>
</gene>
<feature type="transmembrane region" description="Helical" evidence="2">
    <location>
        <begin position="132"/>
        <end position="149"/>
    </location>
</feature>
<evidence type="ECO:0000313" key="3">
    <source>
        <dbReference type="EMBL" id="KAJ0405243.1"/>
    </source>
</evidence>
<sequence length="792" mass="86422">MPRGSISSSVAPQPSRRDLRPAAGDTPWRTGIYTLRPSRDLPVIEATATVRTAVFPPSIAPSLGLFTSRYHLVLSMASVVGGGLGMATPFLPAALSCVLAPIAATLSLPPLCLAFLPLRVGMVSLVTRTFEFWYHTTTNVVVGVLAALYALDTRALVVVSMVPWFLLGVLRDAHVRAQRHDSLLAALMALLAFANAFYVGAGAVEDHRSYTLLRYQGRSITIEALLAHGLVMLGILQAHLAYARRPRRIVRPDGAVQTSVACSFLQTPLQWQVADRLARGAAHARSVRSEFSPSRIRLRCTSFRHIIDSDNVLCRRVSAWLLALPTATATLPPPSAPRSVSSVTRKTSTESAVSAHAARRLSAPKTAPSSDDAMPSIRRLRTNAIIPGAANRLSILVRVAPASGSRRTSGSQARRFSLTSRGSSALLAAAVDAETNAGTNRPVHHWALSALLHVVGLAGISTTVAPFVVFARCPDAVRLLHLLALTSAVCTCAFQGFFLLLVYQLDVLVHLYTTFSFLFISVQLVLAHVAIADLCCWDARALALLSSVLWTVWALSIDAIPPIRATQLALNPKRWSRGILLGAIAAIVVLTWDALRYDSQRLQDREILVLHVRGQRVSWFVFTFLMNRFFSLFTWLLRVLWRLGLMRDSDDLILIRGTVVYEDYMQLLTRQREDGERVGEVVAALLQQSGASGGRDARRLGRVARAKDASGTDVETKDSEAKASEHRAGGRVWMRPLVRVVRASLLLRAANAGSLRVERVESEQRKAKPDDQGGDDVSESSITRHDKSFNTK</sequence>
<feature type="transmembrane region" description="Helical" evidence="2">
    <location>
        <begin position="509"/>
        <end position="531"/>
    </location>
</feature>
<feature type="transmembrane region" description="Helical" evidence="2">
    <location>
        <begin position="183"/>
        <end position="204"/>
    </location>
</feature>
<dbReference type="Proteomes" id="UP001209570">
    <property type="component" value="Unassembled WGS sequence"/>
</dbReference>
<proteinExistence type="predicted"/>
<dbReference type="EMBL" id="JAKCXM010000048">
    <property type="protein sequence ID" value="KAJ0405243.1"/>
    <property type="molecule type" value="Genomic_DNA"/>
</dbReference>
<feature type="compositionally biased region" description="Basic and acidic residues" evidence="1">
    <location>
        <begin position="757"/>
        <end position="771"/>
    </location>
</feature>
<accession>A0AAD5Q8J9</accession>
<feature type="transmembrane region" description="Helical" evidence="2">
    <location>
        <begin position="72"/>
        <end position="92"/>
    </location>
</feature>
<keyword evidence="4" id="KW-1185">Reference proteome</keyword>
<feature type="transmembrane region" description="Helical" evidence="2">
    <location>
        <begin position="482"/>
        <end position="502"/>
    </location>
</feature>
<feature type="transmembrane region" description="Helical" evidence="2">
    <location>
        <begin position="537"/>
        <end position="557"/>
    </location>
</feature>
<feature type="transmembrane region" description="Helical" evidence="2">
    <location>
        <begin position="578"/>
        <end position="597"/>
    </location>
</feature>
<feature type="transmembrane region" description="Helical" evidence="2">
    <location>
        <begin position="224"/>
        <end position="242"/>
    </location>
</feature>
<feature type="transmembrane region" description="Helical" evidence="2">
    <location>
        <begin position="617"/>
        <end position="637"/>
    </location>
</feature>
<reference evidence="3" key="1">
    <citation type="submission" date="2021-12" db="EMBL/GenBank/DDBJ databases">
        <title>Prjna785345.</title>
        <authorList>
            <person name="Rujirawat T."/>
            <person name="Krajaejun T."/>
        </authorList>
    </citation>
    <scope>NUCLEOTIDE SEQUENCE</scope>
    <source>
        <strain evidence="3">Pi057C3</strain>
    </source>
</reference>
<name>A0AAD5Q8J9_PYTIN</name>
<comment type="caution">
    <text evidence="3">The sequence shown here is derived from an EMBL/GenBank/DDBJ whole genome shotgun (WGS) entry which is preliminary data.</text>
</comment>
<keyword evidence="2" id="KW-0472">Membrane</keyword>
<evidence type="ECO:0008006" key="5">
    <source>
        <dbReference type="Google" id="ProtNLM"/>
    </source>
</evidence>
<feature type="region of interest" description="Disordered" evidence="1">
    <location>
        <begin position="332"/>
        <end position="374"/>
    </location>
</feature>
<evidence type="ECO:0000313" key="4">
    <source>
        <dbReference type="Proteomes" id="UP001209570"/>
    </source>
</evidence>
<feature type="compositionally biased region" description="Basic and acidic residues" evidence="1">
    <location>
        <begin position="782"/>
        <end position="792"/>
    </location>
</feature>
<feature type="region of interest" description="Disordered" evidence="1">
    <location>
        <begin position="757"/>
        <end position="792"/>
    </location>
</feature>
<keyword evidence="2" id="KW-1133">Transmembrane helix</keyword>